<proteinExistence type="predicted"/>
<protein>
    <submittedName>
        <fullName evidence="1">Uncharacterized protein</fullName>
    </submittedName>
</protein>
<dbReference type="Proteomes" id="UP000257136">
    <property type="component" value="Unassembled WGS sequence"/>
</dbReference>
<dbReference type="OrthoDB" id="5348860at2"/>
<evidence type="ECO:0000313" key="2">
    <source>
        <dbReference type="Proteomes" id="UP000257136"/>
    </source>
</evidence>
<accession>A0A3E0EMM2</accession>
<dbReference type="EMBL" id="QUNI01000004">
    <property type="protein sequence ID" value="REG99421.1"/>
    <property type="molecule type" value="Genomic_DNA"/>
</dbReference>
<sequence length="112" mass="12649">MIKGIQFVMIALFFIGCKSNPLISNVAENNEPSLAYKQQIENLEKGFYFRGNGNEPDWSLKISEKTIKFTSLKQGYETLTADHAEPIRAMDASVKMYRVPIVGGTMIIQIMQ</sequence>
<evidence type="ECO:0000313" key="1">
    <source>
        <dbReference type="EMBL" id="REG99421.1"/>
    </source>
</evidence>
<dbReference type="RefSeq" id="WP_115812056.1">
    <property type="nucleotide sequence ID" value="NZ_QUNI01000004.1"/>
</dbReference>
<comment type="caution">
    <text evidence="1">The sequence shown here is derived from an EMBL/GenBank/DDBJ whole genome shotgun (WGS) entry which is preliminary data.</text>
</comment>
<dbReference type="AlphaFoldDB" id="A0A3E0EMM2"/>
<dbReference type="PROSITE" id="PS51257">
    <property type="entry name" value="PROKAR_LIPOPROTEIN"/>
    <property type="match status" value="1"/>
</dbReference>
<reference evidence="1 2" key="1">
    <citation type="submission" date="2018-08" db="EMBL/GenBank/DDBJ databases">
        <title>Genomic Encyclopedia of Archaeal and Bacterial Type Strains, Phase II (KMG-II): from individual species to whole genera.</title>
        <authorList>
            <person name="Goeker M."/>
        </authorList>
    </citation>
    <scope>NUCLEOTIDE SEQUENCE [LARGE SCALE GENOMIC DNA]</scope>
    <source>
        <strain evidence="1 2">DSM 100880</strain>
    </source>
</reference>
<keyword evidence="2" id="KW-1185">Reference proteome</keyword>
<name>A0A3E0EMM2_9FLAO</name>
<organism evidence="1 2">
    <name type="scientific">Flavobacterium aquicola</name>
    <dbReference type="NCBI Taxonomy" id="1682742"/>
    <lineage>
        <taxon>Bacteria</taxon>
        <taxon>Pseudomonadati</taxon>
        <taxon>Bacteroidota</taxon>
        <taxon>Flavobacteriia</taxon>
        <taxon>Flavobacteriales</taxon>
        <taxon>Flavobacteriaceae</taxon>
        <taxon>Flavobacterium</taxon>
    </lineage>
</organism>
<gene>
    <name evidence="1" type="ORF">C8P67_10438</name>
</gene>